<dbReference type="InterPro" id="IPR036388">
    <property type="entry name" value="WH-like_DNA-bd_sf"/>
</dbReference>
<dbReference type="Gene3D" id="6.10.140.2180">
    <property type="match status" value="1"/>
</dbReference>
<feature type="domain" description="HTH arsR-type" evidence="1">
    <location>
        <begin position="26"/>
        <end position="105"/>
    </location>
</feature>
<accession>A0ABY3RWL7</accession>
<evidence type="ECO:0000259" key="1">
    <source>
        <dbReference type="SMART" id="SM00418"/>
    </source>
</evidence>
<evidence type="ECO:0000313" key="3">
    <source>
        <dbReference type="Proteomes" id="UP001199642"/>
    </source>
</evidence>
<dbReference type="SMART" id="SM00418">
    <property type="entry name" value="HTH_ARSR"/>
    <property type="match status" value="1"/>
</dbReference>
<name>A0ABY3RWL7_9MICO</name>
<dbReference type="Gene3D" id="1.10.10.10">
    <property type="entry name" value="Winged helix-like DNA-binding domain superfamily/Winged helix DNA-binding domain"/>
    <property type="match status" value="1"/>
</dbReference>
<dbReference type="InterPro" id="IPR001845">
    <property type="entry name" value="HTH_ArsR_DNA-bd_dom"/>
</dbReference>
<dbReference type="InterPro" id="IPR036390">
    <property type="entry name" value="WH_DNA-bd_sf"/>
</dbReference>
<sequence length="196" mass="21735">MQCREHYHADNNGGRDVTEATPIADVVLHPVRLRVVQQLGGRQLTTAQLRAALPDVTQATLYRHVATLVEAGILVVVDERKVRGAVERTLALGERMAHVDREELRQVDEAVLRTAFLTFLGEMSADFDRFLAADPGLRDFSGFGRTVLYVDEDDLARIQAGLAELLSPYFEARSGRRRVTLSTVLTPDPGATVELR</sequence>
<dbReference type="Pfam" id="PF12840">
    <property type="entry name" value="HTH_20"/>
    <property type="match status" value="1"/>
</dbReference>
<proteinExistence type="predicted"/>
<organism evidence="2 3">
    <name type="scientific">Microbacterium resistens</name>
    <dbReference type="NCBI Taxonomy" id="156977"/>
    <lineage>
        <taxon>Bacteria</taxon>
        <taxon>Bacillati</taxon>
        <taxon>Actinomycetota</taxon>
        <taxon>Actinomycetes</taxon>
        <taxon>Micrococcales</taxon>
        <taxon>Microbacteriaceae</taxon>
        <taxon>Microbacterium</taxon>
    </lineage>
</organism>
<protein>
    <submittedName>
        <fullName evidence="2">Helix-turn-helix domain-containing protein</fullName>
    </submittedName>
</protein>
<dbReference type="Proteomes" id="UP001199642">
    <property type="component" value="Chromosome"/>
</dbReference>
<keyword evidence="3" id="KW-1185">Reference proteome</keyword>
<dbReference type="CDD" id="cd00090">
    <property type="entry name" value="HTH_ARSR"/>
    <property type="match status" value="1"/>
</dbReference>
<dbReference type="InterPro" id="IPR011991">
    <property type="entry name" value="ArsR-like_HTH"/>
</dbReference>
<dbReference type="SUPFAM" id="SSF46785">
    <property type="entry name" value="Winged helix' DNA-binding domain"/>
    <property type="match status" value="1"/>
</dbReference>
<dbReference type="EMBL" id="CP082781">
    <property type="protein sequence ID" value="UGS27300.1"/>
    <property type="molecule type" value="Genomic_DNA"/>
</dbReference>
<reference evidence="2 3" key="1">
    <citation type="submission" date="2023-01" db="EMBL/GenBank/DDBJ databases">
        <title>Characterization of estradiol degrading bacteria Microbacterium sp. MZT7 and reveal degrading genes through genome analysis.</title>
        <authorList>
            <person name="Hao P."/>
            <person name="Gao Y."/>
        </authorList>
    </citation>
    <scope>NUCLEOTIDE SEQUENCE [LARGE SCALE GENOMIC DNA]</scope>
    <source>
        <strain evidence="2 3">MZT7</strain>
    </source>
</reference>
<gene>
    <name evidence="2" type="ORF">K8F61_03580</name>
</gene>
<evidence type="ECO:0000313" key="2">
    <source>
        <dbReference type="EMBL" id="UGS27300.1"/>
    </source>
</evidence>